<dbReference type="Gene3D" id="3.30.950.10">
    <property type="entry name" value="Methyltransferase, Cobalt-precorrin-4 Transmethylase, Domain 2"/>
    <property type="match status" value="1"/>
</dbReference>
<evidence type="ECO:0000256" key="4">
    <source>
        <dbReference type="ARBA" id="ARBA00022679"/>
    </source>
</evidence>
<comment type="caution">
    <text evidence="7">The sequence shown here is derived from an EMBL/GenBank/DDBJ whole genome shotgun (WGS) entry which is preliminary data.</text>
</comment>
<evidence type="ECO:0000259" key="6">
    <source>
        <dbReference type="Pfam" id="PF00590"/>
    </source>
</evidence>
<dbReference type="GO" id="GO:0008168">
    <property type="term" value="F:methyltransferase activity"/>
    <property type="evidence" value="ECO:0007669"/>
    <property type="project" value="UniProtKB-KW"/>
</dbReference>
<evidence type="ECO:0000256" key="2">
    <source>
        <dbReference type="ARBA" id="ARBA00022552"/>
    </source>
</evidence>
<dbReference type="GO" id="GO:0032259">
    <property type="term" value="P:methylation"/>
    <property type="evidence" value="ECO:0007669"/>
    <property type="project" value="UniProtKB-KW"/>
</dbReference>
<dbReference type="AlphaFoldDB" id="A0A937KBM6"/>
<dbReference type="PANTHER" id="PTHR46111:SF2">
    <property type="entry name" value="SAM-DEPENDENT METHYLTRANSFERASE"/>
    <property type="match status" value="1"/>
</dbReference>
<dbReference type="Pfam" id="PF00590">
    <property type="entry name" value="TP_methylase"/>
    <property type="match status" value="1"/>
</dbReference>
<dbReference type="GO" id="GO:0006364">
    <property type="term" value="P:rRNA processing"/>
    <property type="evidence" value="ECO:0007669"/>
    <property type="project" value="UniProtKB-KW"/>
</dbReference>
<dbReference type="SUPFAM" id="SSF53790">
    <property type="entry name" value="Tetrapyrrole methylase"/>
    <property type="match status" value="1"/>
</dbReference>
<keyword evidence="3 7" id="KW-0489">Methyltransferase</keyword>
<feature type="domain" description="Tetrapyrrole methylase" evidence="6">
    <location>
        <begin position="73"/>
        <end position="215"/>
    </location>
</feature>
<dbReference type="InterPro" id="IPR000878">
    <property type="entry name" value="4pyrrol_Mease"/>
</dbReference>
<keyword evidence="8" id="KW-1185">Reference proteome</keyword>
<keyword evidence="2" id="KW-0698">rRNA processing</keyword>
<gene>
    <name evidence="7" type="ORF">JMN32_08115</name>
</gene>
<keyword evidence="4" id="KW-0808">Transferase</keyword>
<evidence type="ECO:0000256" key="1">
    <source>
        <dbReference type="ARBA" id="ARBA00022490"/>
    </source>
</evidence>
<dbReference type="InterPro" id="IPR008189">
    <property type="entry name" value="rRNA_ssu_MeTfrase_I"/>
</dbReference>
<dbReference type="PIRSF" id="PIRSF005917">
    <property type="entry name" value="MTase_YraL"/>
    <property type="match status" value="1"/>
</dbReference>
<dbReference type="InterPro" id="IPR035996">
    <property type="entry name" value="4pyrrol_Methylase_sf"/>
</dbReference>
<accession>A0A937KBM6</accession>
<evidence type="ECO:0000256" key="3">
    <source>
        <dbReference type="ARBA" id="ARBA00022603"/>
    </source>
</evidence>
<reference evidence="7" key="1">
    <citation type="submission" date="2021-01" db="EMBL/GenBank/DDBJ databases">
        <title>Fulvivirga kasyanovii gen. nov., sp nov., a novel member of the phylum Bacteroidetes isolated from seawater in a mussel farm.</title>
        <authorList>
            <person name="Zhao L.-H."/>
            <person name="Wang Z.-J."/>
        </authorList>
    </citation>
    <scope>NUCLEOTIDE SEQUENCE</scope>
    <source>
        <strain evidence="7">29W222</strain>
    </source>
</reference>
<protein>
    <submittedName>
        <fullName evidence="7">SAM-dependent methyltransferase</fullName>
    </submittedName>
</protein>
<organism evidence="7 8">
    <name type="scientific">Fulvivirga marina</name>
    <dbReference type="NCBI Taxonomy" id="2494733"/>
    <lineage>
        <taxon>Bacteria</taxon>
        <taxon>Pseudomonadati</taxon>
        <taxon>Bacteroidota</taxon>
        <taxon>Cytophagia</taxon>
        <taxon>Cytophagales</taxon>
        <taxon>Fulvivirgaceae</taxon>
        <taxon>Fulvivirga</taxon>
    </lineage>
</organism>
<dbReference type="RefSeq" id="WP_202855806.1">
    <property type="nucleotide sequence ID" value="NZ_JAEUGD010000023.1"/>
</dbReference>
<dbReference type="InterPro" id="IPR014776">
    <property type="entry name" value="4pyrrole_Mease_sub2"/>
</dbReference>
<evidence type="ECO:0000256" key="5">
    <source>
        <dbReference type="ARBA" id="ARBA00022691"/>
    </source>
</evidence>
<evidence type="ECO:0000313" key="8">
    <source>
        <dbReference type="Proteomes" id="UP000614216"/>
    </source>
</evidence>
<name>A0A937KBM6_9BACT</name>
<keyword evidence="1" id="KW-0963">Cytoplasm</keyword>
<dbReference type="Proteomes" id="UP000614216">
    <property type="component" value="Unassembled WGS sequence"/>
</dbReference>
<dbReference type="PANTHER" id="PTHR46111">
    <property type="entry name" value="RIBOSOMAL RNA SMALL SUBUNIT METHYLTRANSFERASE I"/>
    <property type="match status" value="1"/>
</dbReference>
<proteinExistence type="predicted"/>
<dbReference type="CDD" id="cd11649">
    <property type="entry name" value="RsmI_like"/>
    <property type="match status" value="1"/>
</dbReference>
<evidence type="ECO:0000313" key="7">
    <source>
        <dbReference type="EMBL" id="MBL6446269.1"/>
    </source>
</evidence>
<sequence>MSKGQLYLIPTVISEKQTEVIPEQVRQVIRQTDHFLVENLRTARRFIGSLKLGLTIEDLSFEVLDKNTSIMEVEKLMAVIFQGKNIGVLSESGCPGIADPGSAAVKYAHAHDIKVVPLVGPSSIFLSLMASGFNGQNFTFHGYLPIDKKMLESAIRNLENEAKRNNQTQIFIEAPYRNNQLLENLIKTCHPQTLLCVAKDISGKNEYIKTAKIKDWKSTQIDLHKVPTVFLIYVPY</sequence>
<dbReference type="InterPro" id="IPR014777">
    <property type="entry name" value="4pyrrole_Mease_sub1"/>
</dbReference>
<dbReference type="Gene3D" id="3.40.1010.10">
    <property type="entry name" value="Cobalt-precorrin-4 Transmethylase, Domain 1"/>
    <property type="match status" value="1"/>
</dbReference>
<keyword evidence="5" id="KW-0949">S-adenosyl-L-methionine</keyword>
<dbReference type="EMBL" id="JAEUGD010000023">
    <property type="protein sequence ID" value="MBL6446269.1"/>
    <property type="molecule type" value="Genomic_DNA"/>
</dbReference>